<dbReference type="InterPro" id="IPR001375">
    <property type="entry name" value="Peptidase_S9_cat"/>
</dbReference>
<evidence type="ECO:0000313" key="4">
    <source>
        <dbReference type="Proteomes" id="UP000262195"/>
    </source>
</evidence>
<feature type="domain" description="Peptidase S9 prolyl oligopeptidase catalytic" evidence="2">
    <location>
        <begin position="94"/>
        <end position="243"/>
    </location>
</feature>
<dbReference type="PANTHER" id="PTHR22946:SF9">
    <property type="entry name" value="POLYKETIDE TRANSFERASE AF380"/>
    <property type="match status" value="1"/>
</dbReference>
<proteinExistence type="predicted"/>
<dbReference type="GO" id="GO:0008236">
    <property type="term" value="F:serine-type peptidase activity"/>
    <property type="evidence" value="ECO:0007669"/>
    <property type="project" value="InterPro"/>
</dbReference>
<comment type="caution">
    <text evidence="3">The sequence shown here is derived from an EMBL/GenBank/DDBJ whole genome shotgun (WGS) entry which is preliminary data.</text>
</comment>
<dbReference type="Gene3D" id="3.40.50.1820">
    <property type="entry name" value="alpha/beta hydrolase"/>
    <property type="match status" value="1"/>
</dbReference>
<dbReference type="STRING" id="1121105.GCA_000421665_00029"/>
<organism evidence="3 4">
    <name type="scientific">Bavariicoccus seileri</name>
    <dbReference type="NCBI Taxonomy" id="549685"/>
    <lineage>
        <taxon>Bacteria</taxon>
        <taxon>Bacillati</taxon>
        <taxon>Bacillota</taxon>
        <taxon>Bacilli</taxon>
        <taxon>Lactobacillales</taxon>
        <taxon>Enterococcaceae</taxon>
        <taxon>Bavariicoccus</taxon>
    </lineage>
</organism>
<dbReference type="GO" id="GO:0052689">
    <property type="term" value="F:carboxylic ester hydrolase activity"/>
    <property type="evidence" value="ECO:0007669"/>
    <property type="project" value="UniProtKB-ARBA"/>
</dbReference>
<dbReference type="SUPFAM" id="SSF53474">
    <property type="entry name" value="alpha/beta-Hydrolases"/>
    <property type="match status" value="1"/>
</dbReference>
<dbReference type="InterPro" id="IPR050261">
    <property type="entry name" value="FrsA_esterase"/>
</dbReference>
<protein>
    <recommendedName>
        <fullName evidence="2">Peptidase S9 prolyl oligopeptidase catalytic domain-containing protein</fullName>
    </recommendedName>
</protein>
<evidence type="ECO:0000313" key="3">
    <source>
        <dbReference type="EMBL" id="HCS93409.1"/>
    </source>
</evidence>
<evidence type="ECO:0000259" key="2">
    <source>
        <dbReference type="Pfam" id="PF00326"/>
    </source>
</evidence>
<dbReference type="InterPro" id="IPR029058">
    <property type="entry name" value="AB_hydrolase_fold"/>
</dbReference>
<dbReference type="EMBL" id="DQHO01000013">
    <property type="protein sequence ID" value="HCS93409.1"/>
    <property type="molecule type" value="Genomic_DNA"/>
</dbReference>
<accession>A0A3D4S3M1</accession>
<gene>
    <name evidence="3" type="ORF">DIW15_01710</name>
</gene>
<evidence type="ECO:0000256" key="1">
    <source>
        <dbReference type="ARBA" id="ARBA00022801"/>
    </source>
</evidence>
<sequence length="260" mass="29867">MITIEKKTTKNIPFLVVEDKDIVKSSAPVMVFYHGWTNAKESLMTQAYVFALDGYAVFVPDALLHGERKQENRALEGTTDFYRILFQNVKELPTLREYMEENGYDGTDITVGGISMGGFTTSMLLTTYDWVTAGASFIGCPDPVSFGKDMLVWQYENGGKEKYPKEIWDDYFDQMDRLASDLRHYSLAENLNKILEKPYFIFHGGKDEVVPVKYDRLLAEDLKKSHGKHFRYSEQPSGGHHVPYRSLLEAIDFLNNERNQ</sequence>
<dbReference type="AlphaFoldDB" id="A0A3D4S3M1"/>
<keyword evidence="1" id="KW-0378">Hydrolase</keyword>
<name>A0A3D4S3M1_9ENTE</name>
<dbReference type="Pfam" id="PF00326">
    <property type="entry name" value="Peptidase_S9"/>
    <property type="match status" value="1"/>
</dbReference>
<reference evidence="3 4" key="1">
    <citation type="journal article" date="2018" name="Nat. Biotechnol.">
        <title>A standardized bacterial taxonomy based on genome phylogeny substantially revises the tree of life.</title>
        <authorList>
            <person name="Parks D.H."/>
            <person name="Chuvochina M."/>
            <person name="Waite D.W."/>
            <person name="Rinke C."/>
            <person name="Skarshewski A."/>
            <person name="Chaumeil P.A."/>
            <person name="Hugenholtz P."/>
        </authorList>
    </citation>
    <scope>NUCLEOTIDE SEQUENCE [LARGE SCALE GENOMIC DNA]</scope>
    <source>
        <strain evidence="3">UBA11306</strain>
    </source>
</reference>
<dbReference type="GO" id="GO:0006508">
    <property type="term" value="P:proteolysis"/>
    <property type="evidence" value="ECO:0007669"/>
    <property type="project" value="InterPro"/>
</dbReference>
<dbReference type="PANTHER" id="PTHR22946">
    <property type="entry name" value="DIENELACTONE HYDROLASE DOMAIN-CONTAINING PROTEIN-RELATED"/>
    <property type="match status" value="1"/>
</dbReference>
<dbReference type="Proteomes" id="UP000262195">
    <property type="component" value="Unassembled WGS sequence"/>
</dbReference>